<organism evidence="3 4">
    <name type="scientific">Craurococcus roseus</name>
    <dbReference type="NCBI Taxonomy" id="77585"/>
    <lineage>
        <taxon>Bacteria</taxon>
        <taxon>Pseudomonadati</taxon>
        <taxon>Pseudomonadota</taxon>
        <taxon>Alphaproteobacteria</taxon>
        <taxon>Acetobacterales</taxon>
        <taxon>Acetobacteraceae</taxon>
        <taxon>Craurococcus</taxon>
    </lineage>
</organism>
<dbReference type="Pfam" id="PF07813">
    <property type="entry name" value="LTXXQ"/>
    <property type="match status" value="1"/>
</dbReference>
<protein>
    <recommendedName>
        <fullName evidence="5">LTXXQ motif family protein</fullName>
    </recommendedName>
</protein>
<name>A0ABP3QJS9_9PROT</name>
<keyword evidence="2" id="KW-0732">Signal</keyword>
<sequence>MPKQSPILAAAAFAVLVPLMPPKAVAEEAPPTFRLAMMDMMPMGGGMQQPAPTPGAAAMPGMPAAPGAQAAPTAPAAGGGMGHMMDDDMMRMGGGGMPAQGQSPMPMGQAQPQTMAMCPMMAMMQNMMRMGAAQHGTMPPMQGGGGSGGGMGMGAMGGGATAGGAQPAGSSAARLEGRIAYLRAELRITNAQAPAWETFAAALRSGREHLDAARAALQESGTGADPMARLASFENHLRARTEAIHMTRMAFNTLYGQLDDAQKRVAATTMLPFIGAF</sequence>
<keyword evidence="4" id="KW-1185">Reference proteome</keyword>
<accession>A0ABP3QJS9</accession>
<evidence type="ECO:0000256" key="2">
    <source>
        <dbReference type="SAM" id="SignalP"/>
    </source>
</evidence>
<dbReference type="InterPro" id="IPR012899">
    <property type="entry name" value="LTXXQ"/>
</dbReference>
<comment type="caution">
    <text evidence="3">The sequence shown here is derived from an EMBL/GenBank/DDBJ whole genome shotgun (WGS) entry which is preliminary data.</text>
</comment>
<gene>
    <name evidence="3" type="ORF">GCM10009416_33390</name>
</gene>
<feature type="signal peptide" evidence="2">
    <location>
        <begin position="1"/>
        <end position="26"/>
    </location>
</feature>
<evidence type="ECO:0008006" key="5">
    <source>
        <dbReference type="Google" id="ProtNLM"/>
    </source>
</evidence>
<evidence type="ECO:0000313" key="3">
    <source>
        <dbReference type="EMBL" id="GAA0592335.1"/>
    </source>
</evidence>
<evidence type="ECO:0000256" key="1">
    <source>
        <dbReference type="SAM" id="MobiDB-lite"/>
    </source>
</evidence>
<feature type="compositionally biased region" description="Low complexity" evidence="1">
    <location>
        <begin position="48"/>
        <end position="76"/>
    </location>
</feature>
<feature type="region of interest" description="Disordered" evidence="1">
    <location>
        <begin position="48"/>
        <end position="82"/>
    </location>
</feature>
<dbReference type="Proteomes" id="UP001501588">
    <property type="component" value="Unassembled WGS sequence"/>
</dbReference>
<dbReference type="EMBL" id="BAAAFZ010000053">
    <property type="protein sequence ID" value="GAA0592335.1"/>
    <property type="molecule type" value="Genomic_DNA"/>
</dbReference>
<proteinExistence type="predicted"/>
<feature type="chain" id="PRO_5047049978" description="LTXXQ motif family protein" evidence="2">
    <location>
        <begin position="27"/>
        <end position="277"/>
    </location>
</feature>
<evidence type="ECO:0000313" key="4">
    <source>
        <dbReference type="Proteomes" id="UP001501588"/>
    </source>
</evidence>
<reference evidence="4" key="1">
    <citation type="journal article" date="2019" name="Int. J. Syst. Evol. Microbiol.">
        <title>The Global Catalogue of Microorganisms (GCM) 10K type strain sequencing project: providing services to taxonomists for standard genome sequencing and annotation.</title>
        <authorList>
            <consortium name="The Broad Institute Genomics Platform"/>
            <consortium name="The Broad Institute Genome Sequencing Center for Infectious Disease"/>
            <person name="Wu L."/>
            <person name="Ma J."/>
        </authorList>
    </citation>
    <scope>NUCLEOTIDE SEQUENCE [LARGE SCALE GENOMIC DNA]</scope>
    <source>
        <strain evidence="4">JCM 9933</strain>
    </source>
</reference>
<dbReference type="RefSeq" id="WP_343896509.1">
    <property type="nucleotide sequence ID" value="NZ_BAAAFZ010000053.1"/>
</dbReference>